<dbReference type="EMBL" id="JAACJJ010000056">
    <property type="protein sequence ID" value="KAF5312430.1"/>
    <property type="molecule type" value="Genomic_DNA"/>
</dbReference>
<reference evidence="1 2" key="1">
    <citation type="journal article" date="2020" name="ISME J.">
        <title>Uncovering the hidden diversity of litter-decomposition mechanisms in mushroom-forming fungi.</title>
        <authorList>
            <person name="Floudas D."/>
            <person name="Bentzer J."/>
            <person name="Ahren D."/>
            <person name="Johansson T."/>
            <person name="Persson P."/>
            <person name="Tunlid A."/>
        </authorList>
    </citation>
    <scope>NUCLEOTIDE SEQUENCE [LARGE SCALE GENOMIC DNA]</scope>
    <source>
        <strain evidence="1 2">CBS 101986</strain>
    </source>
</reference>
<gene>
    <name evidence="1" type="ORF">D9619_003430</name>
</gene>
<protein>
    <submittedName>
        <fullName evidence="1">Uncharacterized protein</fullName>
    </submittedName>
</protein>
<organism evidence="1 2">
    <name type="scientific">Psilocybe cf. subviscida</name>
    <dbReference type="NCBI Taxonomy" id="2480587"/>
    <lineage>
        <taxon>Eukaryota</taxon>
        <taxon>Fungi</taxon>
        <taxon>Dikarya</taxon>
        <taxon>Basidiomycota</taxon>
        <taxon>Agaricomycotina</taxon>
        <taxon>Agaricomycetes</taxon>
        <taxon>Agaricomycetidae</taxon>
        <taxon>Agaricales</taxon>
        <taxon>Agaricineae</taxon>
        <taxon>Strophariaceae</taxon>
        <taxon>Psilocybe</taxon>
    </lineage>
</organism>
<dbReference type="Proteomes" id="UP000567179">
    <property type="component" value="Unassembled WGS sequence"/>
</dbReference>
<name>A0A8H5ETZ3_9AGAR</name>
<comment type="caution">
    <text evidence="1">The sequence shown here is derived from an EMBL/GenBank/DDBJ whole genome shotgun (WGS) entry which is preliminary data.</text>
</comment>
<keyword evidence="2" id="KW-1185">Reference proteome</keyword>
<dbReference type="AlphaFoldDB" id="A0A8H5ETZ3"/>
<evidence type="ECO:0000313" key="1">
    <source>
        <dbReference type="EMBL" id="KAF5312430.1"/>
    </source>
</evidence>
<accession>A0A8H5ETZ3</accession>
<proteinExistence type="predicted"/>
<sequence>MTQLSGAPPFLSWDRGMARPSTTTYNVVLPVLRRLEGGLDLWPTCLCCRSEEVVTPCLLMAADPPLRQGAPSFPSRARETIMHPSTHTSLRSPVLPGLRDLEGFRITGLVAVLTLVIGSRSFLDADRLAKDHPFRSTPLFQSYSIQKAIATNILDAFKVSLPCREICTTLAVTATITLNLWRGMIDSHRCFFSKPKSPYIYQRRTLQVIVGFTVDKDCLSSFTKP</sequence>
<evidence type="ECO:0000313" key="2">
    <source>
        <dbReference type="Proteomes" id="UP000567179"/>
    </source>
</evidence>